<dbReference type="Proteomes" id="UP000030752">
    <property type="component" value="Unassembled WGS sequence"/>
</dbReference>
<evidence type="ECO:0000313" key="2">
    <source>
        <dbReference type="EMBL" id="ETN42636.1"/>
    </source>
</evidence>
<dbReference type="InParanoid" id="W2S1N3"/>
<dbReference type="InterPro" id="IPR021122">
    <property type="entry name" value="RNA_ligase_dom_REL/Rnl2"/>
</dbReference>
<evidence type="ECO:0000313" key="3">
    <source>
        <dbReference type="Proteomes" id="UP000030752"/>
    </source>
</evidence>
<proteinExistence type="predicted"/>
<feature type="domain" description="RNA ligase" evidence="1">
    <location>
        <begin position="49"/>
        <end position="250"/>
    </location>
</feature>
<dbReference type="OrthoDB" id="10005335at2759"/>
<dbReference type="VEuPathDB" id="FungiDB:HMPREF1541_01793"/>
<dbReference type="HOGENOM" id="CLU_581414_0_0_1"/>
<evidence type="ECO:0000259" key="1">
    <source>
        <dbReference type="Pfam" id="PF09414"/>
    </source>
</evidence>
<dbReference type="EMBL" id="KB822718">
    <property type="protein sequence ID" value="ETN42636.1"/>
    <property type="molecule type" value="Genomic_DNA"/>
</dbReference>
<reference evidence="2 3" key="1">
    <citation type="submission" date="2013-03" db="EMBL/GenBank/DDBJ databases">
        <title>The Genome Sequence of Phialophora europaea CBS 101466.</title>
        <authorList>
            <consortium name="The Broad Institute Genomics Platform"/>
            <person name="Cuomo C."/>
            <person name="de Hoog S."/>
            <person name="Gorbushina A."/>
            <person name="Walker B."/>
            <person name="Young S.K."/>
            <person name="Zeng Q."/>
            <person name="Gargeya S."/>
            <person name="Fitzgerald M."/>
            <person name="Haas B."/>
            <person name="Abouelleil A."/>
            <person name="Allen A.W."/>
            <person name="Alvarado L."/>
            <person name="Arachchi H.M."/>
            <person name="Berlin A.M."/>
            <person name="Chapman S.B."/>
            <person name="Gainer-Dewar J."/>
            <person name="Goldberg J."/>
            <person name="Griggs A."/>
            <person name="Gujja S."/>
            <person name="Hansen M."/>
            <person name="Howarth C."/>
            <person name="Imamovic A."/>
            <person name="Ireland A."/>
            <person name="Larimer J."/>
            <person name="McCowan C."/>
            <person name="Murphy C."/>
            <person name="Pearson M."/>
            <person name="Poon T.W."/>
            <person name="Priest M."/>
            <person name="Roberts A."/>
            <person name="Saif S."/>
            <person name="Shea T."/>
            <person name="Sisk P."/>
            <person name="Sykes S."/>
            <person name="Wortman J."/>
            <person name="Nusbaum C."/>
            <person name="Birren B."/>
        </authorList>
    </citation>
    <scope>NUCLEOTIDE SEQUENCE [LARGE SCALE GENOMIC DNA]</scope>
    <source>
        <strain evidence="2 3">CBS 101466</strain>
    </source>
</reference>
<dbReference type="AlphaFoldDB" id="W2S1N3"/>
<keyword evidence="3" id="KW-1185">Reference proteome</keyword>
<dbReference type="eggNOG" id="ENOG502S6SR">
    <property type="taxonomic scope" value="Eukaryota"/>
</dbReference>
<accession>W2S1N3</accession>
<gene>
    <name evidence="2" type="ORF">HMPREF1541_01793</name>
</gene>
<dbReference type="RefSeq" id="XP_008714372.1">
    <property type="nucleotide sequence ID" value="XM_008716150.1"/>
</dbReference>
<name>W2S1N3_CYPE1</name>
<protein>
    <recommendedName>
        <fullName evidence="1">RNA ligase domain-containing protein</fullName>
    </recommendedName>
</protein>
<organism evidence="2 3">
    <name type="scientific">Cyphellophora europaea (strain CBS 101466)</name>
    <name type="common">Phialophora europaea</name>
    <dbReference type="NCBI Taxonomy" id="1220924"/>
    <lineage>
        <taxon>Eukaryota</taxon>
        <taxon>Fungi</taxon>
        <taxon>Dikarya</taxon>
        <taxon>Ascomycota</taxon>
        <taxon>Pezizomycotina</taxon>
        <taxon>Eurotiomycetes</taxon>
        <taxon>Chaetothyriomycetidae</taxon>
        <taxon>Chaetothyriales</taxon>
        <taxon>Cyphellophoraceae</taxon>
        <taxon>Cyphellophora</taxon>
    </lineage>
</organism>
<dbReference type="Pfam" id="PF09414">
    <property type="entry name" value="RNA_ligase"/>
    <property type="match status" value="1"/>
</dbReference>
<dbReference type="GeneID" id="19969132"/>
<sequence length="470" mass="52639">MADTIATCNKAGDFIPFPKISGKTTDFLLNLHRLKDSRKLHESTIELKGTVKLHGMHADIVFGLKDSTAKPTFQSRNRVCDPEESMQGWPRNIATRSLELSALVTNILNRFKDRNPLIPVDNDKPLIIAGEWIGPKVQPGVGVSHISARFIIIAIQVNGVWQPDADYAEIEEPSAAIYSILRVPQYAVRLDISDRRPNNPALLEIQQLSDEVEKACPYAAHFGIHKSKGEGIVWKPNIPEGLADPKYWLKTKGPASGPENRINNLLTGSNTDKIAATANEAARKWLTERRIEQSFEYIREMGHANTARSEREFIKWATNDIVNEEKSTIAEIMESDLTFEKLLRQEIYCRARQAFLTRPKRNRKTIGLPKASAWYCIDNVQPLPMIFGKNPEQLQTASTAVADAIDRIVPLQIDPAETPQQVRTANPRVTHKTPEPETVDAVGAEQATLPVKEMTNEERFLQAMANMGLS</sequence>